<dbReference type="KEGG" id="nib:GU926_00535"/>
<feature type="region of interest" description="Disordered" evidence="1">
    <location>
        <begin position="231"/>
        <end position="275"/>
    </location>
</feature>
<dbReference type="EMBL" id="CP047897">
    <property type="protein sequence ID" value="QHL89289.1"/>
    <property type="molecule type" value="Genomic_DNA"/>
</dbReference>
<dbReference type="Proteomes" id="UP000464214">
    <property type="component" value="Chromosome"/>
</dbReference>
<accession>A0A6P1P4B7</accession>
<dbReference type="InterPro" id="IPR011033">
    <property type="entry name" value="PRC_barrel-like_sf"/>
</dbReference>
<dbReference type="Gene3D" id="3.90.50.10">
    <property type="entry name" value="Photosynthetic Reaction Center, subunit H, domain 2"/>
    <property type="match status" value="1"/>
</dbReference>
<dbReference type="GO" id="GO:0030077">
    <property type="term" value="C:plasma membrane light-harvesting complex"/>
    <property type="evidence" value="ECO:0007669"/>
    <property type="project" value="InterPro"/>
</dbReference>
<dbReference type="SUPFAM" id="SSF50346">
    <property type="entry name" value="PRC-barrel domain"/>
    <property type="match status" value="1"/>
</dbReference>
<proteinExistence type="predicted"/>
<protein>
    <submittedName>
        <fullName evidence="3">DUF2382 domain-containing protein</fullName>
    </submittedName>
</protein>
<gene>
    <name evidence="3" type="ORF">GU926_00535</name>
</gene>
<dbReference type="InterPro" id="IPR014747">
    <property type="entry name" value="Bac_photo_RC_H_C"/>
</dbReference>
<dbReference type="AlphaFoldDB" id="A0A6P1P4B7"/>
<evidence type="ECO:0000313" key="3">
    <source>
        <dbReference type="EMBL" id="QHL89289.1"/>
    </source>
</evidence>
<dbReference type="Pfam" id="PF09557">
    <property type="entry name" value="DUF2382"/>
    <property type="match status" value="1"/>
</dbReference>
<organism evidence="3 4">
    <name type="scientific">Nibribacter ruber</name>
    <dbReference type="NCBI Taxonomy" id="2698458"/>
    <lineage>
        <taxon>Bacteria</taxon>
        <taxon>Pseudomonadati</taxon>
        <taxon>Bacteroidota</taxon>
        <taxon>Cytophagia</taxon>
        <taxon>Cytophagales</taxon>
        <taxon>Hymenobacteraceae</taxon>
        <taxon>Nibribacter</taxon>
    </lineage>
</organism>
<feature type="domain" description="DUF2382" evidence="2">
    <location>
        <begin position="129"/>
        <end position="238"/>
    </location>
</feature>
<reference evidence="3 4" key="1">
    <citation type="submission" date="2020-01" db="EMBL/GenBank/DDBJ databases">
        <authorList>
            <person name="Kim M."/>
        </authorList>
    </citation>
    <scope>NUCLEOTIDE SEQUENCE [LARGE SCALE GENOMIC DNA]</scope>
    <source>
        <strain evidence="3 4">BT10</strain>
    </source>
</reference>
<sequence length="275" mass="30766">MVVDLEGSVLDLEPRDVLVPIGMAQLHDSDDDVILPSVTVEQFRALPTYEKGHFGREVEDSVRNVFGSLGAAAAGAAAAVTGAAHNVADAVTGDHDHDRDRDYYNNDLYSDQAFRQRRTPSAEGDKTIPIIEENLEIEKREVEKGGVHVSSRIVEQPVEEHVRLREERVVVERNPVNRPATDADLNSFKEGEIELTEHAEVPVVNKEARVVEEVSLEKDVEERDEVIKETVRSTEVDVDRLDDTSDRDRLDADRDRLSPNRNRDGGLDNDNSTRI</sequence>
<evidence type="ECO:0000259" key="2">
    <source>
        <dbReference type="Pfam" id="PF09557"/>
    </source>
</evidence>
<keyword evidence="4" id="KW-1185">Reference proteome</keyword>
<evidence type="ECO:0000256" key="1">
    <source>
        <dbReference type="SAM" id="MobiDB-lite"/>
    </source>
</evidence>
<evidence type="ECO:0000313" key="4">
    <source>
        <dbReference type="Proteomes" id="UP000464214"/>
    </source>
</evidence>
<dbReference type="InterPro" id="IPR019060">
    <property type="entry name" value="DUF2382"/>
</dbReference>
<name>A0A6P1P4B7_9BACT</name>
<dbReference type="GO" id="GO:0019684">
    <property type="term" value="P:photosynthesis, light reaction"/>
    <property type="evidence" value="ECO:0007669"/>
    <property type="project" value="InterPro"/>
</dbReference>